<evidence type="ECO:0000313" key="8">
    <source>
        <dbReference type="EMBL" id="KAG0574467.1"/>
    </source>
</evidence>
<dbReference type="PANTHER" id="PTHR15071">
    <property type="entry name" value="MANNOSE-6-PHOSPHATE RECEPTOR FAMILY MEMBER"/>
    <property type="match status" value="1"/>
</dbReference>
<evidence type="ECO:0000256" key="6">
    <source>
        <dbReference type="SAM" id="Phobius"/>
    </source>
</evidence>
<keyword evidence="3 7" id="KW-0732">Signal</keyword>
<keyword evidence="2 6" id="KW-0812">Transmembrane</keyword>
<protein>
    <recommendedName>
        <fullName evidence="10">Autophagy-related protein 27</fullName>
    </recommendedName>
</protein>
<dbReference type="AlphaFoldDB" id="A0A8T0HUJ3"/>
<feature type="chain" id="PRO_5035752880" description="Autophagy-related protein 27" evidence="7">
    <location>
        <begin position="17"/>
        <end position="277"/>
    </location>
</feature>
<comment type="subcellular location">
    <subcellularLocation>
        <location evidence="1">Membrane</location>
        <topology evidence="1">Single-pass membrane protein</topology>
    </subcellularLocation>
</comment>
<gene>
    <name evidence="8" type="ORF">KC19_VG264500</name>
</gene>
<name>A0A8T0HUJ3_CERPU</name>
<evidence type="ECO:0000256" key="2">
    <source>
        <dbReference type="ARBA" id="ARBA00022692"/>
    </source>
</evidence>
<keyword evidence="5 6" id="KW-0472">Membrane</keyword>
<reference evidence="8" key="1">
    <citation type="submission" date="2020-06" db="EMBL/GenBank/DDBJ databases">
        <title>WGS assembly of Ceratodon purpureus strain R40.</title>
        <authorList>
            <person name="Carey S.B."/>
            <person name="Jenkins J."/>
            <person name="Shu S."/>
            <person name="Lovell J.T."/>
            <person name="Sreedasyam A."/>
            <person name="Maumus F."/>
            <person name="Tiley G.P."/>
            <person name="Fernandez-Pozo N."/>
            <person name="Barry K."/>
            <person name="Chen C."/>
            <person name="Wang M."/>
            <person name="Lipzen A."/>
            <person name="Daum C."/>
            <person name="Saski C.A."/>
            <person name="Payton A.C."/>
            <person name="Mcbreen J.C."/>
            <person name="Conrad R.E."/>
            <person name="Kollar L.M."/>
            <person name="Olsson S."/>
            <person name="Huttunen S."/>
            <person name="Landis J.B."/>
            <person name="Wickett N.J."/>
            <person name="Johnson M.G."/>
            <person name="Rensing S.A."/>
            <person name="Grimwood J."/>
            <person name="Schmutz J."/>
            <person name="Mcdaniel S.F."/>
        </authorList>
    </citation>
    <scope>NUCLEOTIDE SEQUENCE</scope>
    <source>
        <strain evidence="8">R40</strain>
    </source>
</reference>
<keyword evidence="4 6" id="KW-1133">Transmembrane helix</keyword>
<organism evidence="8 9">
    <name type="scientific">Ceratodon purpureus</name>
    <name type="common">Fire moss</name>
    <name type="synonym">Dicranum purpureum</name>
    <dbReference type="NCBI Taxonomy" id="3225"/>
    <lineage>
        <taxon>Eukaryota</taxon>
        <taxon>Viridiplantae</taxon>
        <taxon>Streptophyta</taxon>
        <taxon>Embryophyta</taxon>
        <taxon>Bryophyta</taxon>
        <taxon>Bryophytina</taxon>
        <taxon>Bryopsida</taxon>
        <taxon>Dicranidae</taxon>
        <taxon>Pseudoditrichales</taxon>
        <taxon>Ditrichaceae</taxon>
        <taxon>Ceratodon</taxon>
    </lineage>
</organism>
<keyword evidence="9" id="KW-1185">Reference proteome</keyword>
<dbReference type="InterPro" id="IPR018939">
    <property type="entry name" value="Autophagy-rel_prot_27"/>
</dbReference>
<evidence type="ECO:0000256" key="3">
    <source>
        <dbReference type="ARBA" id="ARBA00022729"/>
    </source>
</evidence>
<evidence type="ECO:0000256" key="7">
    <source>
        <dbReference type="SAM" id="SignalP"/>
    </source>
</evidence>
<dbReference type="GO" id="GO:0000139">
    <property type="term" value="C:Golgi membrane"/>
    <property type="evidence" value="ECO:0007669"/>
    <property type="project" value="UniProtKB-SubCell"/>
</dbReference>
<comment type="caution">
    <text evidence="8">The sequence shown here is derived from an EMBL/GenBank/DDBJ whole genome shotgun (WGS) entry which is preliminary data.</text>
</comment>
<accession>A0A8T0HUJ3</accession>
<feature type="signal peptide" evidence="7">
    <location>
        <begin position="1"/>
        <end position="16"/>
    </location>
</feature>
<dbReference type="Pfam" id="PF09451">
    <property type="entry name" value="ATG27"/>
    <property type="match status" value="1"/>
</dbReference>
<evidence type="ECO:0000256" key="5">
    <source>
        <dbReference type="ARBA" id="ARBA00023136"/>
    </source>
</evidence>
<dbReference type="EMBL" id="CM026426">
    <property type="protein sequence ID" value="KAG0574467.1"/>
    <property type="molecule type" value="Genomic_DNA"/>
</dbReference>
<evidence type="ECO:0000256" key="4">
    <source>
        <dbReference type="ARBA" id="ARBA00022989"/>
    </source>
</evidence>
<sequence length="277" mass="30642">MGWLVAFFVALQAVVGFGTAQMCAAFVNSDSCEWSAVRNGKKFSFNLATSIKAYPHGILSEDGYYKISTNEGRTHYWFQLCEHMKFNFNRPRCENCEACGGSEHCGETCSALMSSSYPGYSICNTLGYPGSSQYSFINQNKPEQGVRVNLALCNKTREPNCSFSVLVYCSHTGVEVPIAVTNKTVGSCDYETTLRHPAGCPVVTVTSEGGWGWFGSLLFMLVLAFVVYMTVGIAYRVTILGVSGLEALPNLDVWRSLLSKLQVFVYGHVHRFQFYVT</sequence>
<feature type="transmembrane region" description="Helical" evidence="6">
    <location>
        <begin position="211"/>
        <end position="235"/>
    </location>
</feature>
<evidence type="ECO:0000256" key="1">
    <source>
        <dbReference type="ARBA" id="ARBA00004167"/>
    </source>
</evidence>
<dbReference type="PANTHER" id="PTHR15071:SF0">
    <property type="entry name" value="MANNOSE 6-PHOSPHATE RECEPTOR-LIKE PROTEIN 1"/>
    <property type="match status" value="1"/>
</dbReference>
<dbReference type="Proteomes" id="UP000822688">
    <property type="component" value="Chromosome V"/>
</dbReference>
<evidence type="ECO:0008006" key="10">
    <source>
        <dbReference type="Google" id="ProtNLM"/>
    </source>
</evidence>
<evidence type="ECO:0000313" key="9">
    <source>
        <dbReference type="Proteomes" id="UP000822688"/>
    </source>
</evidence>
<proteinExistence type="predicted"/>